<dbReference type="EMBL" id="JABANO010023345">
    <property type="protein sequence ID" value="KAF4723692.1"/>
    <property type="molecule type" value="Genomic_DNA"/>
</dbReference>
<proteinExistence type="predicted"/>
<gene>
    <name evidence="1" type="primary">UTP20_6</name>
    <name evidence="1" type="ORF">FOZ63_025137</name>
</gene>
<sequence length="132" mass="14377">IVLDLSLKTPQLSDSVAIVITEACKGVGTTFHTKARPIVQTMLQWTRDNNSKDLPPSSIPDEDTTSYTLMVNVFKRLLLTCQSSIPVLLANFGDLLLQNLPPVGAVDEWVQLLEVLGSVGKAYTPNTPGQQQ</sequence>
<accession>A0A7J6RU29</accession>
<name>A0A7J6RU29_PEROL</name>
<dbReference type="Proteomes" id="UP000553632">
    <property type="component" value="Unassembled WGS sequence"/>
</dbReference>
<keyword evidence="2" id="KW-1185">Reference proteome</keyword>
<evidence type="ECO:0000313" key="2">
    <source>
        <dbReference type="Proteomes" id="UP000553632"/>
    </source>
</evidence>
<dbReference type="AlphaFoldDB" id="A0A7J6RU29"/>
<comment type="caution">
    <text evidence="1">The sequence shown here is derived from an EMBL/GenBank/DDBJ whole genome shotgun (WGS) entry which is preliminary data.</text>
</comment>
<evidence type="ECO:0000313" key="1">
    <source>
        <dbReference type="EMBL" id="KAF4723692.1"/>
    </source>
</evidence>
<feature type="non-terminal residue" evidence="1">
    <location>
        <position position="1"/>
    </location>
</feature>
<reference evidence="1 2" key="1">
    <citation type="submission" date="2020-04" db="EMBL/GenBank/DDBJ databases">
        <title>Perkinsus olseni comparative genomics.</title>
        <authorList>
            <person name="Bogema D.R."/>
        </authorList>
    </citation>
    <scope>NUCLEOTIDE SEQUENCE [LARGE SCALE GENOMIC DNA]</scope>
    <source>
        <strain evidence="1 2">ATCC PRA-207</strain>
    </source>
</reference>
<organism evidence="1 2">
    <name type="scientific">Perkinsus olseni</name>
    <name type="common">Perkinsus atlanticus</name>
    <dbReference type="NCBI Taxonomy" id="32597"/>
    <lineage>
        <taxon>Eukaryota</taxon>
        <taxon>Sar</taxon>
        <taxon>Alveolata</taxon>
        <taxon>Perkinsozoa</taxon>
        <taxon>Perkinsea</taxon>
        <taxon>Perkinsida</taxon>
        <taxon>Perkinsidae</taxon>
        <taxon>Perkinsus</taxon>
    </lineage>
</organism>
<feature type="non-terminal residue" evidence="1">
    <location>
        <position position="132"/>
    </location>
</feature>
<protein>
    <submittedName>
        <fullName evidence="1">U3 snoRNP protein</fullName>
    </submittedName>
</protein>